<protein>
    <recommendedName>
        <fullName evidence="3">DUF3310 domain-containing protein</fullName>
    </recommendedName>
</protein>
<dbReference type="Pfam" id="PF11753">
    <property type="entry name" value="DUF3310"/>
    <property type="match status" value="1"/>
</dbReference>
<organism evidence="1 2">
    <name type="scientific">Leuconostoc phage phiLN12</name>
    <dbReference type="NCBI Taxonomy" id="1262517"/>
    <lineage>
        <taxon>Viruses</taxon>
        <taxon>Duplodnaviria</taxon>
        <taxon>Heunggongvirae</taxon>
        <taxon>Uroviricota</taxon>
        <taxon>Caudoviricetes</taxon>
        <taxon>Mccleskeyvirinae</taxon>
        <taxon>Limdunavirus</taxon>
        <taxon>Limdunavirus LN12</taxon>
    </lineage>
</organism>
<dbReference type="InterPro" id="IPR021739">
    <property type="entry name" value="SaV-like"/>
</dbReference>
<evidence type="ECO:0000313" key="2">
    <source>
        <dbReference type="Proteomes" id="UP000202085"/>
    </source>
</evidence>
<gene>
    <name evidence="1" type="ORF">phiLN12_030</name>
</gene>
<evidence type="ECO:0008006" key="3">
    <source>
        <dbReference type="Google" id="ProtNLM"/>
    </source>
</evidence>
<name>A0A059PAV2_9CAUD</name>
<dbReference type="RefSeq" id="YP_009044749.1">
    <property type="nucleotide sequence ID" value="NC_024385.1"/>
</dbReference>
<proteinExistence type="predicted"/>
<dbReference type="EMBL" id="KC013025">
    <property type="protein sequence ID" value="AFY98358.1"/>
    <property type="molecule type" value="Genomic_DNA"/>
</dbReference>
<keyword evidence="2" id="KW-1185">Reference proteome</keyword>
<dbReference type="KEGG" id="vg:19735861"/>
<dbReference type="OrthoDB" id="26730at10239"/>
<dbReference type="GeneID" id="19735861"/>
<evidence type="ECO:0000313" key="1">
    <source>
        <dbReference type="EMBL" id="AFY98358.1"/>
    </source>
</evidence>
<dbReference type="Proteomes" id="UP000202085">
    <property type="component" value="Segment"/>
</dbReference>
<accession>A0A059PAV2</accession>
<reference evidence="1 2" key="1">
    <citation type="journal article" date="2014" name="Int. J. Food Microbiol.">
        <title>Sequence and comparative analysis of Leuconostoc dairy bacteriophages.</title>
        <authorList>
            <person name="Kot W."/>
            <person name="Hansen L.H."/>
            <person name="Neve H."/>
            <person name="Hammer K."/>
            <person name="Jacobsen S."/>
            <person name="Pedersen P.D."/>
            <person name="Sorensen S.J."/>
            <person name="Heller K.J."/>
            <person name="Vogensen F.K."/>
        </authorList>
    </citation>
    <scope>NUCLEOTIDE SEQUENCE [LARGE SCALE GENOMIC DNA]</scope>
</reference>
<sequence length="89" mass="10103">MNNKLTEDSDFLVSDPIYKPSHYQLEDGTQVKDHITSLTAHMSGVRAWATGNAIKYLARAGRKDDMVKDLKKAQENIQIIIDDIEKENN</sequence>